<keyword evidence="2" id="KW-1133">Transmembrane helix</keyword>
<evidence type="ECO:0000313" key="3">
    <source>
        <dbReference type="EMBL" id="PPQ96611.1"/>
    </source>
</evidence>
<dbReference type="SUPFAM" id="SSF50978">
    <property type="entry name" value="WD40 repeat-like"/>
    <property type="match status" value="1"/>
</dbReference>
<comment type="caution">
    <text evidence="3">The sequence shown here is derived from an EMBL/GenBank/DDBJ whole genome shotgun (WGS) entry which is preliminary data.</text>
</comment>
<protein>
    <submittedName>
        <fullName evidence="3">Uncharacterized protein</fullName>
    </submittedName>
</protein>
<gene>
    <name evidence="3" type="ORF">CVT26_010733</name>
</gene>
<reference evidence="3 4" key="1">
    <citation type="journal article" date="2018" name="Evol. Lett.">
        <title>Horizontal gene cluster transfer increased hallucinogenic mushroom diversity.</title>
        <authorList>
            <person name="Reynolds H.T."/>
            <person name="Vijayakumar V."/>
            <person name="Gluck-Thaler E."/>
            <person name="Korotkin H.B."/>
            <person name="Matheny P.B."/>
            <person name="Slot J.C."/>
        </authorList>
    </citation>
    <scope>NUCLEOTIDE SEQUENCE [LARGE SCALE GENOMIC DNA]</scope>
    <source>
        <strain evidence="3 4">SRW20</strain>
    </source>
</reference>
<evidence type="ECO:0000313" key="4">
    <source>
        <dbReference type="Proteomes" id="UP000284706"/>
    </source>
</evidence>
<evidence type="ECO:0000256" key="2">
    <source>
        <dbReference type="SAM" id="Phobius"/>
    </source>
</evidence>
<dbReference type="InParanoid" id="A0A409Y0V3"/>
<feature type="region of interest" description="Disordered" evidence="1">
    <location>
        <begin position="276"/>
        <end position="299"/>
    </location>
</feature>
<sequence>MSSSSSAHSRWEEGQPRRFSVPLPTTRRRTDHTDPFPALKLKCSHTLCVVAVGDAIHLYLLPDFVFQRTIRHPSGAAVHDFDVHDTLLAVFFYDGTLGIWDVPEGRCRSITRVMSVADQVELGSFLFSNIRIIVPAPGQVKVSGNSPSTEENGVVHGEEEEPKFVTWIYDTIRSDIVKCQVWKQPNLQLEEQDPQASIKDNKTVVGYEVGHGDDRIVGFMLWNNQSGKTFGDYTLTVDRWHTVHGLYPGPRFCIALVERRHDAYYLEVLDFGVNDDNHSDNSGRPSRQDEEEDSTPLEQNTRWHRMSIAGCGILYYVLVASLLYFSS</sequence>
<keyword evidence="4" id="KW-1185">Reference proteome</keyword>
<keyword evidence="2" id="KW-0812">Transmembrane</keyword>
<dbReference type="InterPro" id="IPR036322">
    <property type="entry name" value="WD40_repeat_dom_sf"/>
</dbReference>
<organism evidence="3 4">
    <name type="scientific">Gymnopilus dilepis</name>
    <dbReference type="NCBI Taxonomy" id="231916"/>
    <lineage>
        <taxon>Eukaryota</taxon>
        <taxon>Fungi</taxon>
        <taxon>Dikarya</taxon>
        <taxon>Basidiomycota</taxon>
        <taxon>Agaricomycotina</taxon>
        <taxon>Agaricomycetes</taxon>
        <taxon>Agaricomycetidae</taxon>
        <taxon>Agaricales</taxon>
        <taxon>Agaricineae</taxon>
        <taxon>Hymenogastraceae</taxon>
        <taxon>Gymnopilus</taxon>
    </lineage>
</organism>
<feature type="transmembrane region" description="Helical" evidence="2">
    <location>
        <begin position="306"/>
        <end position="325"/>
    </location>
</feature>
<name>A0A409Y0V3_9AGAR</name>
<evidence type="ECO:0000256" key="1">
    <source>
        <dbReference type="SAM" id="MobiDB-lite"/>
    </source>
</evidence>
<dbReference type="AlphaFoldDB" id="A0A409Y0V3"/>
<feature type="region of interest" description="Disordered" evidence="1">
    <location>
        <begin position="1"/>
        <end position="30"/>
    </location>
</feature>
<accession>A0A409Y0V3</accession>
<keyword evidence="2" id="KW-0472">Membrane</keyword>
<proteinExistence type="predicted"/>
<dbReference type="Proteomes" id="UP000284706">
    <property type="component" value="Unassembled WGS sequence"/>
</dbReference>
<dbReference type="EMBL" id="NHYE01001346">
    <property type="protein sequence ID" value="PPQ96611.1"/>
    <property type="molecule type" value="Genomic_DNA"/>
</dbReference>